<gene>
    <name evidence="2" type="ordered locus">Sala_3122</name>
</gene>
<dbReference type="PANTHER" id="PTHR35807">
    <property type="entry name" value="TRANSCRIPTIONAL REGULATOR REDD-RELATED"/>
    <property type="match status" value="1"/>
</dbReference>
<dbReference type="InterPro" id="IPR011990">
    <property type="entry name" value="TPR-like_helical_dom_sf"/>
</dbReference>
<evidence type="ECO:0000313" key="3">
    <source>
        <dbReference type="Proteomes" id="UP000006578"/>
    </source>
</evidence>
<name>Q1GNE7_SPHAL</name>
<dbReference type="AlphaFoldDB" id="Q1GNE7"/>
<dbReference type="EMBL" id="CP000356">
    <property type="protein sequence ID" value="ABF54825.1"/>
    <property type="molecule type" value="Genomic_DNA"/>
</dbReference>
<dbReference type="eggNOG" id="COG5616">
    <property type="taxonomic scope" value="Bacteria"/>
</dbReference>
<dbReference type="InterPro" id="IPR036388">
    <property type="entry name" value="WH-like_DNA-bd_sf"/>
</dbReference>
<dbReference type="SMART" id="SM01043">
    <property type="entry name" value="BTAD"/>
    <property type="match status" value="1"/>
</dbReference>
<protein>
    <submittedName>
        <fullName evidence="2">Transcriptional regulator, SARP family</fullName>
    </submittedName>
</protein>
<dbReference type="Pfam" id="PF03704">
    <property type="entry name" value="BTAD"/>
    <property type="match status" value="1"/>
</dbReference>
<dbReference type="HOGENOM" id="CLU_361657_0_0_5"/>
<reference evidence="2 3" key="1">
    <citation type="journal article" date="2009" name="Proc. Natl. Acad. Sci. U.S.A.">
        <title>The genomic basis of trophic strategy in marine bacteria.</title>
        <authorList>
            <person name="Lauro F.M."/>
            <person name="McDougald D."/>
            <person name="Thomas T."/>
            <person name="Williams T.J."/>
            <person name="Egan S."/>
            <person name="Rice S."/>
            <person name="DeMaere M.Z."/>
            <person name="Ting L."/>
            <person name="Ertan H."/>
            <person name="Johnson J."/>
            <person name="Ferriera S."/>
            <person name="Lapidus A."/>
            <person name="Anderson I."/>
            <person name="Kyrpides N."/>
            <person name="Munk A.C."/>
            <person name="Detter C."/>
            <person name="Han C.S."/>
            <person name="Brown M.V."/>
            <person name="Robb F.T."/>
            <person name="Kjelleberg S."/>
            <person name="Cavicchioli R."/>
        </authorList>
    </citation>
    <scope>NUCLEOTIDE SEQUENCE [LARGE SCALE GENOMIC DNA]</scope>
    <source>
        <strain evidence="3">DSM 13593 / LMG 18877 / RB2256</strain>
    </source>
</reference>
<dbReference type="eggNOG" id="COG3629">
    <property type="taxonomic scope" value="Bacteria"/>
</dbReference>
<proteinExistence type="predicted"/>
<dbReference type="Proteomes" id="UP000006578">
    <property type="component" value="Chromosome"/>
</dbReference>
<sequence length="773" mass="84639">MPGSTCGSPTFRLLGDFAVEPALLAPHGRKARALLARLALADGPLSRDRLSALLWSHRAEPQAHASLRQCLMELKAWTRASPPLLHADRDAIAIDHAHVADDVSLLLSACACDDADAVLRWLPADEVALLADLDGVDEAFDDWLAAERARNTEVVVREVLAMAERLLVAGDIDGSLRVADRMTRFDPCSEHAARLVMQARWQAGDDDGVRHAWHRLEDAVARGLDGRPSPETARLYHRLMDEPSCRSNEVALQTGKKPPPDRRTHRIATVAATVAAFGLMSADAPREGGGEPAMMTPTVRIEPVVSRNHGMIELGFADALAGDFVRLANASGGLVRILDGEAVGRGDFIVRVAINRDDGNLTSESRVVDARSGAILWSSRLSGSPRDLTRLREQTAVSVAAVIDCALRLNDGQAALAADADRRAQVFAICDAHDDQDGARAVALLERFAARWPGDRVALGQLALARAKLIFGEAETAEQERQRQLAIRAARRALANDPANVYAMVALSQAGRRERYMVDGLPMLKRALSVDPRFSTALMLQATGLFQAGYVAASVRPSIDAANADPTSIVRALAVVRRLAAAGRMKEAWDRLDAVAAVWPDHPDLVEHRYRLTLEQPDRVRAAALVASSGVDDRWRLDRLILQQVATGRQDSAALDAAAEIEYSRLPAAAYQLAALYTRIGDIRRALIWLDRAPVRQTSGQWSLLYWPSVAPLRREPRFFAKMAQLGLVDYWRRENRWPDFCREPGLRYDCRREADRLVAAGRAVNAGNAAFR</sequence>
<keyword evidence="3" id="KW-1185">Reference proteome</keyword>
<dbReference type="Gene3D" id="1.25.40.10">
    <property type="entry name" value="Tetratricopeptide repeat domain"/>
    <property type="match status" value="2"/>
</dbReference>
<dbReference type="KEGG" id="sal:Sala_3122"/>
<dbReference type="STRING" id="317655.Sala_3122"/>
<evidence type="ECO:0000259" key="1">
    <source>
        <dbReference type="SMART" id="SM01043"/>
    </source>
</evidence>
<organism evidence="2 3">
    <name type="scientific">Sphingopyxis alaskensis (strain DSM 13593 / LMG 18877 / RB2256)</name>
    <name type="common">Sphingomonas alaskensis</name>
    <dbReference type="NCBI Taxonomy" id="317655"/>
    <lineage>
        <taxon>Bacteria</taxon>
        <taxon>Pseudomonadati</taxon>
        <taxon>Pseudomonadota</taxon>
        <taxon>Alphaproteobacteria</taxon>
        <taxon>Sphingomonadales</taxon>
        <taxon>Sphingomonadaceae</taxon>
        <taxon>Sphingopyxis</taxon>
    </lineage>
</organism>
<dbReference type="Gene3D" id="1.10.10.10">
    <property type="entry name" value="Winged helix-like DNA-binding domain superfamily/Winged helix DNA-binding domain"/>
    <property type="match status" value="1"/>
</dbReference>
<evidence type="ECO:0000313" key="2">
    <source>
        <dbReference type="EMBL" id="ABF54825.1"/>
    </source>
</evidence>
<dbReference type="InterPro" id="IPR051677">
    <property type="entry name" value="AfsR-DnrI-RedD_regulator"/>
</dbReference>
<dbReference type="SUPFAM" id="SSF48452">
    <property type="entry name" value="TPR-like"/>
    <property type="match status" value="2"/>
</dbReference>
<accession>Q1GNE7</accession>
<feature type="domain" description="Bacterial transcriptional activator" evidence="1">
    <location>
        <begin position="94"/>
        <end position="240"/>
    </location>
</feature>
<dbReference type="InterPro" id="IPR005158">
    <property type="entry name" value="BTAD"/>
</dbReference>